<evidence type="ECO:0000256" key="11">
    <source>
        <dbReference type="ARBA" id="ARBA00023277"/>
    </source>
</evidence>
<dbReference type="EC" id="1.14.99.56" evidence="15"/>
<dbReference type="HOGENOM" id="CLU_031730_4_2_1"/>
<evidence type="ECO:0000313" key="19">
    <source>
        <dbReference type="Proteomes" id="UP000027073"/>
    </source>
</evidence>
<dbReference type="InterPro" id="IPR005103">
    <property type="entry name" value="AA9_LPMO"/>
</dbReference>
<organism evidence="18 19">
    <name type="scientific">Pleurotus ostreatus (strain PC15)</name>
    <name type="common">Oyster mushroom</name>
    <dbReference type="NCBI Taxonomy" id="1137138"/>
    <lineage>
        <taxon>Eukaryota</taxon>
        <taxon>Fungi</taxon>
        <taxon>Dikarya</taxon>
        <taxon>Basidiomycota</taxon>
        <taxon>Agaricomycotina</taxon>
        <taxon>Agaricomycetes</taxon>
        <taxon>Agaricomycetidae</taxon>
        <taxon>Agaricales</taxon>
        <taxon>Pleurotineae</taxon>
        <taxon>Pleurotaceae</taxon>
        <taxon>Pleurotus</taxon>
    </lineage>
</organism>
<evidence type="ECO:0000256" key="5">
    <source>
        <dbReference type="ARBA" id="ARBA00022729"/>
    </source>
</evidence>
<evidence type="ECO:0000259" key="17">
    <source>
        <dbReference type="Pfam" id="PF03443"/>
    </source>
</evidence>
<dbReference type="GO" id="GO:0005576">
    <property type="term" value="C:extracellular region"/>
    <property type="evidence" value="ECO:0007669"/>
    <property type="project" value="UniProtKB-SubCell"/>
</dbReference>
<keyword evidence="7" id="KW-0560">Oxidoreductase</keyword>
<keyword evidence="10" id="KW-1015">Disulfide bond</keyword>
<evidence type="ECO:0000256" key="6">
    <source>
        <dbReference type="ARBA" id="ARBA00023001"/>
    </source>
</evidence>
<dbReference type="STRING" id="1137138.A0A067NLK7"/>
<dbReference type="PANTHER" id="PTHR33353:SF10">
    <property type="entry name" value="ENDO-BETA-1,4-GLUCANASE D"/>
    <property type="match status" value="1"/>
</dbReference>
<dbReference type="Gene3D" id="2.70.50.70">
    <property type="match status" value="1"/>
</dbReference>
<evidence type="ECO:0000256" key="12">
    <source>
        <dbReference type="ARBA" id="ARBA00023326"/>
    </source>
</evidence>
<evidence type="ECO:0000256" key="8">
    <source>
        <dbReference type="ARBA" id="ARBA00023008"/>
    </source>
</evidence>
<evidence type="ECO:0000256" key="16">
    <source>
        <dbReference type="SAM" id="SignalP"/>
    </source>
</evidence>
<comment type="cofactor">
    <cofactor evidence="1">
        <name>Cu(2+)</name>
        <dbReference type="ChEBI" id="CHEBI:29036"/>
    </cofactor>
</comment>
<dbReference type="AlphaFoldDB" id="A0A067NLK7"/>
<keyword evidence="11" id="KW-0119">Carbohydrate metabolism</keyword>
<keyword evidence="6" id="KW-0136">Cellulose degradation</keyword>
<sequence length="231" mass="24073">MRLSALLLAALATGVSAHYRFTSLITGSTTTSPYQYVRQNTNINSPVTDVSSLDFRCNAGALASGPSTSTATVSAGSTIGFALDASIGHPGPLYVYMAKAPNGVEASNWDGAGSVWFKVYELNPVTDGGSSITYPADGLTQFTFNLPSSLPSGQYLVRVEHIALHGASQFGGAQFYISCAQINVTNGGNGNPGPKVPIPGVYTGNEPGILLNIYWPVPTTYVAPGPLVWHG</sequence>
<keyword evidence="4" id="KW-0479">Metal-binding</keyword>
<evidence type="ECO:0000256" key="10">
    <source>
        <dbReference type="ARBA" id="ARBA00023157"/>
    </source>
</evidence>
<evidence type="ECO:0000256" key="13">
    <source>
        <dbReference type="ARBA" id="ARBA00044502"/>
    </source>
</evidence>
<dbReference type="CDD" id="cd21175">
    <property type="entry name" value="LPMO_AA9"/>
    <property type="match status" value="1"/>
</dbReference>
<evidence type="ECO:0000256" key="9">
    <source>
        <dbReference type="ARBA" id="ARBA00023033"/>
    </source>
</evidence>
<dbReference type="GO" id="GO:0004497">
    <property type="term" value="F:monooxygenase activity"/>
    <property type="evidence" value="ECO:0007669"/>
    <property type="project" value="UniProtKB-KW"/>
</dbReference>
<evidence type="ECO:0000256" key="3">
    <source>
        <dbReference type="ARBA" id="ARBA00022525"/>
    </source>
</evidence>
<dbReference type="GO" id="GO:0030245">
    <property type="term" value="P:cellulose catabolic process"/>
    <property type="evidence" value="ECO:0007669"/>
    <property type="project" value="UniProtKB-KW"/>
</dbReference>
<keyword evidence="3" id="KW-0964">Secreted</keyword>
<feature type="signal peptide" evidence="16">
    <location>
        <begin position="1"/>
        <end position="17"/>
    </location>
</feature>
<comment type="similarity">
    <text evidence="13">Belongs to the polysaccharide monooxygenase AA9 family.</text>
</comment>
<keyword evidence="5 16" id="KW-0732">Signal</keyword>
<dbReference type="GO" id="GO:0016787">
    <property type="term" value="F:hydrolase activity"/>
    <property type="evidence" value="ECO:0007669"/>
    <property type="project" value="UniProtKB-KW"/>
</dbReference>
<evidence type="ECO:0000256" key="7">
    <source>
        <dbReference type="ARBA" id="ARBA00023002"/>
    </source>
</evidence>
<dbReference type="EMBL" id="KL198007">
    <property type="protein sequence ID" value="KDQ28963.1"/>
    <property type="molecule type" value="Genomic_DNA"/>
</dbReference>
<reference evidence="19" key="1">
    <citation type="journal article" date="2014" name="Proc. Natl. Acad. Sci. U.S.A.">
        <title>Extensive sampling of basidiomycete genomes demonstrates inadequacy of the white-rot/brown-rot paradigm for wood decay fungi.</title>
        <authorList>
            <person name="Riley R."/>
            <person name="Salamov A.A."/>
            <person name="Brown D.W."/>
            <person name="Nagy L.G."/>
            <person name="Floudas D."/>
            <person name="Held B.W."/>
            <person name="Levasseur A."/>
            <person name="Lombard V."/>
            <person name="Morin E."/>
            <person name="Otillar R."/>
            <person name="Lindquist E.A."/>
            <person name="Sun H."/>
            <person name="LaButti K.M."/>
            <person name="Schmutz J."/>
            <person name="Jabbour D."/>
            <person name="Luo H."/>
            <person name="Baker S.E."/>
            <person name="Pisabarro A.G."/>
            <person name="Walton J.D."/>
            <person name="Blanchette R.A."/>
            <person name="Henrissat B."/>
            <person name="Martin F."/>
            <person name="Cullen D."/>
            <person name="Hibbett D.S."/>
            <person name="Grigoriev I.V."/>
        </authorList>
    </citation>
    <scope>NUCLEOTIDE SEQUENCE [LARGE SCALE GENOMIC DNA]</scope>
    <source>
        <strain evidence="19">PC15</strain>
    </source>
</reference>
<feature type="chain" id="PRO_5001645841" description="lytic cellulose monooxygenase (C4-dehydrogenating)" evidence="16">
    <location>
        <begin position="18"/>
        <end position="231"/>
    </location>
</feature>
<dbReference type="PANTHER" id="PTHR33353">
    <property type="entry name" value="PUTATIVE (AFU_ORTHOLOGUE AFUA_1G12560)-RELATED"/>
    <property type="match status" value="1"/>
</dbReference>
<comment type="subcellular location">
    <subcellularLocation>
        <location evidence="2">Secreted</location>
    </subcellularLocation>
</comment>
<dbReference type="VEuPathDB" id="FungiDB:PLEOSDRAFT_50098"/>
<evidence type="ECO:0000256" key="2">
    <source>
        <dbReference type="ARBA" id="ARBA00004613"/>
    </source>
</evidence>
<keyword evidence="18" id="KW-0378">Hydrolase</keyword>
<evidence type="ECO:0000256" key="15">
    <source>
        <dbReference type="ARBA" id="ARBA00047174"/>
    </source>
</evidence>
<accession>A0A067NLK7</accession>
<name>A0A067NLK7_PLEO1</name>
<keyword evidence="9" id="KW-0503">Monooxygenase</keyword>
<dbReference type="GO" id="GO:0046872">
    <property type="term" value="F:metal ion binding"/>
    <property type="evidence" value="ECO:0007669"/>
    <property type="project" value="UniProtKB-KW"/>
</dbReference>
<dbReference type="InParanoid" id="A0A067NLK7"/>
<dbReference type="InterPro" id="IPR049892">
    <property type="entry name" value="AA9"/>
</dbReference>
<evidence type="ECO:0000313" key="18">
    <source>
        <dbReference type="EMBL" id="KDQ28963.1"/>
    </source>
</evidence>
<proteinExistence type="inferred from homology"/>
<keyword evidence="8" id="KW-0186">Copper</keyword>
<protein>
    <recommendedName>
        <fullName evidence="15">lytic cellulose monooxygenase (C4-dehydrogenating)</fullName>
        <ecNumber evidence="15">1.14.99.56</ecNumber>
    </recommendedName>
</protein>
<evidence type="ECO:0000256" key="4">
    <source>
        <dbReference type="ARBA" id="ARBA00022723"/>
    </source>
</evidence>
<evidence type="ECO:0000256" key="1">
    <source>
        <dbReference type="ARBA" id="ARBA00001973"/>
    </source>
</evidence>
<comment type="catalytic activity">
    <reaction evidence="14">
        <text>[(1-&gt;4)-beta-D-glucosyl]n+m + reduced acceptor + O2 = 4-dehydro-beta-D-glucosyl-[(1-&gt;4)-beta-D-glucosyl]n-1 + [(1-&gt;4)-beta-D-glucosyl]m + acceptor + H2O.</text>
        <dbReference type="EC" id="1.14.99.56"/>
    </reaction>
</comment>
<gene>
    <name evidence="18" type="ORF">PLEOSDRAFT_50098</name>
</gene>
<feature type="domain" description="Auxiliary Activity family 9 catalytic" evidence="17">
    <location>
        <begin position="18"/>
        <end position="221"/>
    </location>
</feature>
<dbReference type="OrthoDB" id="3496539at2759"/>
<dbReference type="Proteomes" id="UP000027073">
    <property type="component" value="Unassembled WGS sequence"/>
</dbReference>
<dbReference type="Pfam" id="PF03443">
    <property type="entry name" value="AA9"/>
    <property type="match status" value="1"/>
</dbReference>
<keyword evidence="12" id="KW-0624">Polysaccharide degradation</keyword>
<evidence type="ECO:0000256" key="14">
    <source>
        <dbReference type="ARBA" id="ARBA00045077"/>
    </source>
</evidence>